<proteinExistence type="predicted"/>
<organism evidence="1 2">
    <name type="scientific">Massilia haematophila</name>
    <dbReference type="NCBI Taxonomy" id="457923"/>
    <lineage>
        <taxon>Bacteria</taxon>
        <taxon>Pseudomonadati</taxon>
        <taxon>Pseudomonadota</taxon>
        <taxon>Betaproteobacteria</taxon>
        <taxon>Burkholderiales</taxon>
        <taxon>Oxalobacteraceae</taxon>
        <taxon>Telluria group</taxon>
        <taxon>Massilia</taxon>
    </lineage>
</organism>
<dbReference type="EMBL" id="JBHRVV010000001">
    <property type="protein sequence ID" value="MFC3459437.1"/>
    <property type="molecule type" value="Genomic_DNA"/>
</dbReference>
<sequence>MNIDEIRFSTVCCGECHYAEITTTSGYASVYRDIHSGAYRIRSYGIDKMPISNESAMSACEFTDWLSMNT</sequence>
<dbReference type="RefSeq" id="WP_312548424.1">
    <property type="nucleotide sequence ID" value="NZ_JBHRVV010000001.1"/>
</dbReference>
<name>A0ABV7PNK7_9BURK</name>
<accession>A0ABV7PNK7</accession>
<evidence type="ECO:0000313" key="2">
    <source>
        <dbReference type="Proteomes" id="UP001595665"/>
    </source>
</evidence>
<evidence type="ECO:0000313" key="1">
    <source>
        <dbReference type="EMBL" id="MFC3459437.1"/>
    </source>
</evidence>
<gene>
    <name evidence="1" type="ORF">ACFOPH_14470</name>
</gene>
<keyword evidence="2" id="KW-1185">Reference proteome</keyword>
<dbReference type="Proteomes" id="UP001595665">
    <property type="component" value="Unassembled WGS sequence"/>
</dbReference>
<comment type="caution">
    <text evidence="1">The sequence shown here is derived from an EMBL/GenBank/DDBJ whole genome shotgun (WGS) entry which is preliminary data.</text>
</comment>
<protein>
    <submittedName>
        <fullName evidence="1">Uncharacterized protein</fullName>
    </submittedName>
</protein>
<reference evidence="2" key="1">
    <citation type="journal article" date="2019" name="Int. J. Syst. Evol. Microbiol.">
        <title>The Global Catalogue of Microorganisms (GCM) 10K type strain sequencing project: providing services to taxonomists for standard genome sequencing and annotation.</title>
        <authorList>
            <consortium name="The Broad Institute Genomics Platform"/>
            <consortium name="The Broad Institute Genome Sequencing Center for Infectious Disease"/>
            <person name="Wu L."/>
            <person name="Ma J."/>
        </authorList>
    </citation>
    <scope>NUCLEOTIDE SEQUENCE [LARGE SCALE GENOMIC DNA]</scope>
    <source>
        <strain evidence="2">CCM 7480</strain>
    </source>
</reference>